<dbReference type="EMBL" id="JAHRIO010071946">
    <property type="protein sequence ID" value="MEQ2182300.1"/>
    <property type="molecule type" value="Genomic_DNA"/>
</dbReference>
<name>A0ABV0PFR1_9TELE</name>
<keyword evidence="1" id="KW-0812">Transmembrane</keyword>
<feature type="transmembrane region" description="Helical" evidence="1">
    <location>
        <begin position="62"/>
        <end position="83"/>
    </location>
</feature>
<evidence type="ECO:0000313" key="2">
    <source>
        <dbReference type="EMBL" id="MEQ2182300.1"/>
    </source>
</evidence>
<gene>
    <name evidence="2" type="ORF">GOODEAATRI_020868</name>
</gene>
<proteinExistence type="predicted"/>
<feature type="transmembrane region" description="Helical" evidence="1">
    <location>
        <begin position="21"/>
        <end position="42"/>
    </location>
</feature>
<protein>
    <submittedName>
        <fullName evidence="2">Uncharacterized protein</fullName>
    </submittedName>
</protein>
<organism evidence="2 3">
    <name type="scientific">Goodea atripinnis</name>
    <dbReference type="NCBI Taxonomy" id="208336"/>
    <lineage>
        <taxon>Eukaryota</taxon>
        <taxon>Metazoa</taxon>
        <taxon>Chordata</taxon>
        <taxon>Craniata</taxon>
        <taxon>Vertebrata</taxon>
        <taxon>Euteleostomi</taxon>
        <taxon>Actinopterygii</taxon>
        <taxon>Neopterygii</taxon>
        <taxon>Teleostei</taxon>
        <taxon>Neoteleostei</taxon>
        <taxon>Acanthomorphata</taxon>
        <taxon>Ovalentaria</taxon>
        <taxon>Atherinomorphae</taxon>
        <taxon>Cyprinodontiformes</taxon>
        <taxon>Goodeidae</taxon>
        <taxon>Goodea</taxon>
    </lineage>
</organism>
<dbReference type="Proteomes" id="UP001476798">
    <property type="component" value="Unassembled WGS sequence"/>
</dbReference>
<reference evidence="2 3" key="1">
    <citation type="submission" date="2021-06" db="EMBL/GenBank/DDBJ databases">
        <authorList>
            <person name="Palmer J.M."/>
        </authorList>
    </citation>
    <scope>NUCLEOTIDE SEQUENCE [LARGE SCALE GENOMIC DNA]</scope>
    <source>
        <strain evidence="2 3">GA_2019</strain>
        <tissue evidence="2">Muscle</tissue>
    </source>
</reference>
<sequence length="101" mass="11771">MNKDGKVNKSMEKNNSIPYTLLSKCCLFFYPSFLSFFHPMFLMPFLPSFLPCSFLPLPCLSLLPFLVSFLYFSVCLSVPFFFLPSSQLSFFKFIIIILKHE</sequence>
<evidence type="ECO:0000256" key="1">
    <source>
        <dbReference type="SAM" id="Phobius"/>
    </source>
</evidence>
<accession>A0ABV0PFR1</accession>
<keyword evidence="1" id="KW-1133">Transmembrane helix</keyword>
<evidence type="ECO:0000313" key="3">
    <source>
        <dbReference type="Proteomes" id="UP001476798"/>
    </source>
</evidence>
<keyword evidence="1" id="KW-0472">Membrane</keyword>
<comment type="caution">
    <text evidence="2">The sequence shown here is derived from an EMBL/GenBank/DDBJ whole genome shotgun (WGS) entry which is preliminary data.</text>
</comment>
<keyword evidence="3" id="KW-1185">Reference proteome</keyword>